<dbReference type="EMBL" id="WOCE01000023">
    <property type="protein sequence ID" value="KAE9587538.1"/>
    <property type="molecule type" value="Genomic_DNA"/>
</dbReference>
<dbReference type="Proteomes" id="UP000447434">
    <property type="component" value="Chromosome 23"/>
</dbReference>
<accession>A0A6A4NLV6</accession>
<dbReference type="AlphaFoldDB" id="A0A6A4NLV6"/>
<name>A0A6A4NLV6_LUPAL</name>
<protein>
    <submittedName>
        <fullName evidence="1">Uncharacterized protein</fullName>
    </submittedName>
</protein>
<sequence length="49" mass="5989">MTHELGKKTFYVACHGLKEMCVKDEHIMFNNCQRFEKTFLLIHWPYRTL</sequence>
<organism evidence="1 2">
    <name type="scientific">Lupinus albus</name>
    <name type="common">White lupine</name>
    <name type="synonym">Lupinus termis</name>
    <dbReference type="NCBI Taxonomy" id="3870"/>
    <lineage>
        <taxon>Eukaryota</taxon>
        <taxon>Viridiplantae</taxon>
        <taxon>Streptophyta</taxon>
        <taxon>Embryophyta</taxon>
        <taxon>Tracheophyta</taxon>
        <taxon>Spermatophyta</taxon>
        <taxon>Magnoliopsida</taxon>
        <taxon>eudicotyledons</taxon>
        <taxon>Gunneridae</taxon>
        <taxon>Pentapetalae</taxon>
        <taxon>rosids</taxon>
        <taxon>fabids</taxon>
        <taxon>Fabales</taxon>
        <taxon>Fabaceae</taxon>
        <taxon>Papilionoideae</taxon>
        <taxon>50 kb inversion clade</taxon>
        <taxon>genistoids sensu lato</taxon>
        <taxon>core genistoids</taxon>
        <taxon>Genisteae</taxon>
        <taxon>Lupinus</taxon>
    </lineage>
</organism>
<evidence type="ECO:0000313" key="1">
    <source>
        <dbReference type="EMBL" id="KAE9587538.1"/>
    </source>
</evidence>
<comment type="caution">
    <text evidence="1">The sequence shown here is derived from an EMBL/GenBank/DDBJ whole genome shotgun (WGS) entry which is preliminary data.</text>
</comment>
<keyword evidence="2" id="KW-1185">Reference proteome</keyword>
<reference evidence="2" key="1">
    <citation type="journal article" date="2020" name="Nat. Commun.">
        <title>Genome sequence of the cluster root forming white lupin.</title>
        <authorList>
            <person name="Hufnagel B."/>
            <person name="Marques A."/>
            <person name="Soriano A."/>
            <person name="Marques L."/>
            <person name="Divol F."/>
            <person name="Doumas P."/>
            <person name="Sallet E."/>
            <person name="Mancinotti D."/>
            <person name="Carrere S."/>
            <person name="Marande W."/>
            <person name="Arribat S."/>
            <person name="Keller J."/>
            <person name="Huneau C."/>
            <person name="Blein T."/>
            <person name="Aime D."/>
            <person name="Laguerre M."/>
            <person name="Taylor J."/>
            <person name="Schubert V."/>
            <person name="Nelson M."/>
            <person name="Geu-Flores F."/>
            <person name="Crespi M."/>
            <person name="Gallardo-Guerrero K."/>
            <person name="Delaux P.-M."/>
            <person name="Salse J."/>
            <person name="Berges H."/>
            <person name="Guyot R."/>
            <person name="Gouzy J."/>
            <person name="Peret B."/>
        </authorList>
    </citation>
    <scope>NUCLEOTIDE SEQUENCE [LARGE SCALE GENOMIC DNA]</scope>
    <source>
        <strain evidence="2">cv. Amiga</strain>
    </source>
</reference>
<gene>
    <name evidence="1" type="ORF">Lalb_Chr23g0274811</name>
</gene>
<proteinExistence type="predicted"/>
<evidence type="ECO:0000313" key="2">
    <source>
        <dbReference type="Proteomes" id="UP000447434"/>
    </source>
</evidence>